<dbReference type="GeneID" id="80901221"/>
<reference evidence="18 19" key="1">
    <citation type="submission" date="2017-10" db="EMBL/GenBank/DDBJ databases">
        <title>A novel species of cold-tolerant Malassezia isolated from bats.</title>
        <authorList>
            <person name="Lorch J.M."/>
            <person name="Palmer J.M."/>
            <person name="Vanderwolf K.J."/>
            <person name="Schmidt K.Z."/>
            <person name="Verant M.L."/>
            <person name="Weller T.J."/>
            <person name="Blehert D.S."/>
        </authorList>
    </citation>
    <scope>NUCLEOTIDE SEQUENCE [LARGE SCALE GENOMIC DNA]</scope>
    <source>
        <strain evidence="18 19">NWHC:44797-103</strain>
    </source>
</reference>
<keyword evidence="13" id="KW-0175">Coiled coil</keyword>
<keyword evidence="6 8" id="KW-0862">Zinc</keyword>
<dbReference type="Pfam" id="PF14732">
    <property type="entry name" value="UAE_UbL"/>
    <property type="match status" value="1"/>
</dbReference>
<keyword evidence="19" id="KW-1185">Reference proteome</keyword>
<feature type="binding site" evidence="10">
    <location>
        <begin position="124"/>
        <end position="129"/>
    </location>
    <ligand>
        <name>ATP</name>
        <dbReference type="ChEBI" id="CHEBI:30616"/>
    </ligand>
</feature>
<dbReference type="GO" id="GO:0046872">
    <property type="term" value="F:metal ion binding"/>
    <property type="evidence" value="ECO:0007669"/>
    <property type="project" value="UniProtKB-KW"/>
</dbReference>
<comment type="subunit">
    <text evidence="8">Heterodimer.</text>
</comment>
<evidence type="ECO:0000256" key="13">
    <source>
        <dbReference type="SAM" id="Coils"/>
    </source>
</evidence>
<evidence type="ECO:0000256" key="14">
    <source>
        <dbReference type="SAM" id="MobiDB-lite"/>
    </source>
</evidence>
<dbReference type="AlphaFoldDB" id="A0A2N1JCT9"/>
<dbReference type="InterPro" id="IPR023318">
    <property type="entry name" value="Ub_act_enz_dom_a_sf"/>
</dbReference>
<evidence type="ECO:0000256" key="9">
    <source>
        <dbReference type="PIRSR" id="PIRSR039133-1"/>
    </source>
</evidence>
<dbReference type="Gene3D" id="3.10.290.20">
    <property type="entry name" value="Ubiquitin-like 2 activating enzyme e1b. Chain: B, domain 3"/>
    <property type="match status" value="1"/>
</dbReference>
<dbReference type="Gene3D" id="1.10.10.520">
    <property type="entry name" value="Ubiquitin activating enzymes (Uba3). Chain: B, domain 2"/>
    <property type="match status" value="1"/>
</dbReference>
<dbReference type="PANTHER" id="PTHR10953:SF5">
    <property type="entry name" value="SUMO-ACTIVATING ENZYME SUBUNIT 2"/>
    <property type="match status" value="1"/>
</dbReference>
<dbReference type="InterPro" id="IPR019572">
    <property type="entry name" value="UBA_E1_SCCH"/>
</dbReference>
<evidence type="ECO:0000256" key="7">
    <source>
        <dbReference type="ARBA" id="ARBA00022840"/>
    </source>
</evidence>
<evidence type="ECO:0000256" key="10">
    <source>
        <dbReference type="PIRSR" id="PIRSR039133-2"/>
    </source>
</evidence>
<feature type="coiled-coil region" evidence="13">
    <location>
        <begin position="208"/>
        <end position="238"/>
    </location>
</feature>
<evidence type="ECO:0000313" key="19">
    <source>
        <dbReference type="Proteomes" id="UP000232875"/>
    </source>
</evidence>
<dbReference type="EMBL" id="KZ454989">
    <property type="protein sequence ID" value="PKI84359.1"/>
    <property type="molecule type" value="Genomic_DNA"/>
</dbReference>
<dbReference type="Pfam" id="PF10585">
    <property type="entry name" value="UBA_E1_SCCH"/>
    <property type="match status" value="1"/>
</dbReference>
<gene>
    <name evidence="18" type="primary">UBA2</name>
    <name evidence="18" type="ORF">MVES_001613</name>
</gene>
<protein>
    <recommendedName>
        <fullName evidence="8">Ubiquitin-activating enzyme E1-like</fullName>
    </recommendedName>
</protein>
<feature type="domain" description="Ubiquitin-activating enzyme SCCH" evidence="16">
    <location>
        <begin position="310"/>
        <end position="368"/>
    </location>
</feature>
<dbReference type="OrthoDB" id="10255449at2759"/>
<dbReference type="InterPro" id="IPR028077">
    <property type="entry name" value="UAE_UbL_dom"/>
</dbReference>
<feature type="region of interest" description="Disordered" evidence="14">
    <location>
        <begin position="541"/>
        <end position="606"/>
    </location>
</feature>
<evidence type="ECO:0000259" key="15">
    <source>
        <dbReference type="Pfam" id="PF00899"/>
    </source>
</evidence>
<proteinExistence type="inferred from homology"/>
<dbReference type="InterPro" id="IPR033127">
    <property type="entry name" value="UBQ-activ_enz_E1_Cys_AS"/>
</dbReference>
<keyword evidence="4 8" id="KW-0547">Nucleotide-binding</keyword>
<dbReference type="GO" id="GO:0019948">
    <property type="term" value="F:SUMO activating enzyme activity"/>
    <property type="evidence" value="ECO:0007669"/>
    <property type="project" value="UniProtKB-UniRule"/>
</dbReference>
<dbReference type="PIRSF" id="PIRSF039133">
    <property type="entry name" value="SUMO_E1B"/>
    <property type="match status" value="1"/>
</dbReference>
<accession>A0A2N1JCT9</accession>
<dbReference type="Gene3D" id="3.50.50.80">
    <property type="entry name" value="Ubiquitin-activating enzyme E1, inactive adenylation domain, subdomain 1"/>
    <property type="match status" value="1"/>
</dbReference>
<dbReference type="RefSeq" id="XP_056062530.1">
    <property type="nucleotide sequence ID" value="XM_056206555.1"/>
</dbReference>
<feature type="domain" description="THIF-type NAD/FAD binding fold" evidence="15">
    <location>
        <begin position="17"/>
        <end position="430"/>
    </location>
</feature>
<evidence type="ECO:0000256" key="3">
    <source>
        <dbReference type="ARBA" id="ARBA00022723"/>
    </source>
</evidence>
<dbReference type="Pfam" id="PF00899">
    <property type="entry name" value="ThiF"/>
    <property type="match status" value="1"/>
</dbReference>
<dbReference type="GO" id="GO:0005737">
    <property type="term" value="C:cytoplasm"/>
    <property type="evidence" value="ECO:0007669"/>
    <property type="project" value="TreeGrafter"/>
</dbReference>
<feature type="binding site" evidence="10">
    <location>
        <position position="79"/>
    </location>
    <ligand>
        <name>ATP</name>
        <dbReference type="ChEBI" id="CHEBI:30616"/>
    </ligand>
</feature>
<dbReference type="SUPFAM" id="SSF69572">
    <property type="entry name" value="Activating enzymes of the ubiquitin-like proteins"/>
    <property type="match status" value="1"/>
</dbReference>
<evidence type="ECO:0000259" key="16">
    <source>
        <dbReference type="Pfam" id="PF10585"/>
    </source>
</evidence>
<comment type="pathway">
    <text evidence="1 8">Protein modification; protein sumoylation.</text>
</comment>
<dbReference type="PROSITE" id="PS00865">
    <property type="entry name" value="UBIQUITIN_ACTIVAT_2"/>
    <property type="match status" value="1"/>
</dbReference>
<dbReference type="PANTHER" id="PTHR10953">
    <property type="entry name" value="UBIQUITIN-ACTIVATING ENZYME E1"/>
    <property type="match status" value="1"/>
</dbReference>
<organism evidence="18 19">
    <name type="scientific">Malassezia vespertilionis</name>
    <dbReference type="NCBI Taxonomy" id="2020962"/>
    <lineage>
        <taxon>Eukaryota</taxon>
        <taxon>Fungi</taxon>
        <taxon>Dikarya</taxon>
        <taxon>Basidiomycota</taxon>
        <taxon>Ustilaginomycotina</taxon>
        <taxon>Malasseziomycetes</taxon>
        <taxon>Malasseziales</taxon>
        <taxon>Malasseziaceae</taxon>
        <taxon>Malassezia</taxon>
    </lineage>
</organism>
<sequence length="606" mass="66441">MSSDEGRYAMARAVLGDAFAQVRNARMLIIGAGGIGSEVLKDLVCVGVGHLEIIDLDTIDLSNLNRQFLFQKKHIGKPKATVAKTTASAFNPDVEIVAHHANVRDPRFHVRFFQTFDVVLGALDNLETRRWVNKMCVAAQVPLVESGTAGYLGQVQPIRAGFTECYDCTAHPTPTTYPVCTIRSTPSTPVHCIVWAKNWFFPQLFGKCDDDDAELDEAEEAGENAKELANLRREARQMRGMRKDMLAGDRAAIGHVFDKLYDVDIRRLLSMDEMWERRTKPAPLCWRDALHTSGEEASSTGLRDRQELSIAKNTRVFLDTAQVLAARAKNAPLSFDKDDEDALALVTAAANLRAHVYHIPQLTQFEAKQVAGNIIPAIATTNAIVSGMAVVQALHMLAQRWDKMRVASLARNTARVFTTFAPAPPNPGCGVCGEMYLRASANVDKTTLQDVLRVVRKPTSEGGLAYDEDAEISVANGARILYDMDLDDNVEKTLGTLRIEPGASLAVVDEDGYQVTVQLLIEHDDAMDGFVVHWRGAPAAVPRRKQIPPPPTESDEEVEEIAPPAQGTKRRATRAPDGSAKRGAPCDDAPRKRTATGNTDMPIVLD</sequence>
<evidence type="ECO:0000256" key="8">
    <source>
        <dbReference type="PIRNR" id="PIRNR039133"/>
    </source>
</evidence>
<evidence type="ECO:0000256" key="12">
    <source>
        <dbReference type="PROSITE-ProRule" id="PRU10132"/>
    </source>
</evidence>
<feature type="binding site" evidence="11">
    <location>
        <position position="165"/>
    </location>
    <ligand>
        <name>Zn(2+)</name>
        <dbReference type="ChEBI" id="CHEBI:29105"/>
    </ligand>
</feature>
<dbReference type="InterPro" id="IPR035985">
    <property type="entry name" value="Ubiquitin-activating_enz"/>
</dbReference>
<evidence type="ECO:0000313" key="18">
    <source>
        <dbReference type="EMBL" id="PKI84359.1"/>
    </source>
</evidence>
<feature type="binding site" evidence="10">
    <location>
        <position position="55"/>
    </location>
    <ligand>
        <name>ATP</name>
        <dbReference type="ChEBI" id="CHEBI:30616"/>
    </ligand>
</feature>
<evidence type="ECO:0000256" key="2">
    <source>
        <dbReference type="ARBA" id="ARBA00005673"/>
    </source>
</evidence>
<keyword evidence="5 8" id="KW-0833">Ubl conjugation pathway</keyword>
<feature type="binding site" evidence="10">
    <location>
        <begin position="31"/>
        <end position="36"/>
    </location>
    <ligand>
        <name>ATP</name>
        <dbReference type="ChEBI" id="CHEBI:30616"/>
    </ligand>
</feature>
<dbReference type="FunFam" id="3.50.50.80:FF:000002">
    <property type="entry name" value="SUMO-activating enzyme subunit 2"/>
    <property type="match status" value="1"/>
</dbReference>
<dbReference type="STRING" id="2020962.A0A2N1JCT9"/>
<dbReference type="InterPro" id="IPR045886">
    <property type="entry name" value="ThiF/MoeB/HesA"/>
</dbReference>
<feature type="binding site" evidence="11">
    <location>
        <position position="432"/>
    </location>
    <ligand>
        <name>Zn(2+)</name>
        <dbReference type="ChEBI" id="CHEBI:29105"/>
    </ligand>
</feature>
<evidence type="ECO:0000256" key="4">
    <source>
        <dbReference type="ARBA" id="ARBA00022741"/>
    </source>
</evidence>
<feature type="binding site" evidence="11">
    <location>
        <position position="429"/>
    </location>
    <ligand>
        <name>Zn(2+)</name>
        <dbReference type="ChEBI" id="CHEBI:29105"/>
    </ligand>
</feature>
<keyword evidence="3 8" id="KW-0479">Metal-binding</keyword>
<feature type="active site" description="Glycyl thioester intermediate" evidence="9 12">
    <location>
        <position position="180"/>
    </location>
</feature>
<evidence type="ECO:0000256" key="5">
    <source>
        <dbReference type="ARBA" id="ARBA00022786"/>
    </source>
</evidence>
<evidence type="ECO:0000256" key="11">
    <source>
        <dbReference type="PIRSR" id="PIRSR039133-3"/>
    </source>
</evidence>
<dbReference type="Proteomes" id="UP000232875">
    <property type="component" value="Unassembled WGS sequence"/>
</dbReference>
<dbReference type="GO" id="GO:0031510">
    <property type="term" value="C:SUMO activating enzyme complex"/>
    <property type="evidence" value="ECO:0007669"/>
    <property type="project" value="UniProtKB-UniRule"/>
</dbReference>
<dbReference type="InterPro" id="IPR000594">
    <property type="entry name" value="ThiF_NAD_FAD-bd"/>
</dbReference>
<name>A0A2N1JCT9_9BASI</name>
<feature type="domain" description="Ubiquitin/SUMO-activating enzyme ubiquitin-like" evidence="17">
    <location>
        <begin position="441"/>
        <end position="526"/>
    </location>
</feature>
<dbReference type="InterPro" id="IPR030661">
    <property type="entry name" value="Uba2"/>
</dbReference>
<dbReference type="InterPro" id="IPR042449">
    <property type="entry name" value="Ub-E1_IAD_1"/>
</dbReference>
<dbReference type="GO" id="GO:0005524">
    <property type="term" value="F:ATP binding"/>
    <property type="evidence" value="ECO:0007669"/>
    <property type="project" value="UniProtKB-UniRule"/>
</dbReference>
<feature type="binding site" evidence="11">
    <location>
        <position position="168"/>
    </location>
    <ligand>
        <name>Zn(2+)</name>
        <dbReference type="ChEBI" id="CHEBI:29105"/>
    </ligand>
</feature>
<dbReference type="UniPathway" id="UPA00886"/>
<keyword evidence="7 8" id="KW-0067">ATP-binding</keyword>
<evidence type="ECO:0000256" key="1">
    <source>
        <dbReference type="ARBA" id="ARBA00004718"/>
    </source>
</evidence>
<evidence type="ECO:0000256" key="6">
    <source>
        <dbReference type="ARBA" id="ARBA00022833"/>
    </source>
</evidence>
<feature type="binding site" evidence="10">
    <location>
        <begin position="63"/>
        <end position="66"/>
    </location>
    <ligand>
        <name>ATP</name>
        <dbReference type="ChEBI" id="CHEBI:30616"/>
    </ligand>
</feature>
<comment type="similarity">
    <text evidence="2 8">Belongs to the ubiquitin-activating E1 family.</text>
</comment>
<dbReference type="GO" id="GO:0016925">
    <property type="term" value="P:protein sumoylation"/>
    <property type="evidence" value="ECO:0007669"/>
    <property type="project" value="UniProtKB-UniRule"/>
</dbReference>
<evidence type="ECO:0000259" key="17">
    <source>
        <dbReference type="Pfam" id="PF14732"/>
    </source>
</evidence>